<protein>
    <submittedName>
        <fullName evidence="2">Uncharacterized protein</fullName>
    </submittedName>
</protein>
<sequence>MDSPINTIVAILEVCQTLGDCLTGLREDVFGPLKTQCRRLLEEVERAKRLHAALTKQMIRNESYTGLQEHLEKEKAILETVLERLQSSTPRRAQLHKRTQLRQFVVEKTKQLKKEMTSLIDSLKDYNFISVEKIYNYQLLPDEAEYEPDYSACDEIP</sequence>
<proteinExistence type="predicted"/>
<name>A0A2G8KAW0_STIJA</name>
<dbReference type="Proteomes" id="UP000230750">
    <property type="component" value="Unassembled WGS sequence"/>
</dbReference>
<evidence type="ECO:0000313" key="2">
    <source>
        <dbReference type="EMBL" id="PIK45144.1"/>
    </source>
</evidence>
<keyword evidence="3" id="KW-1185">Reference proteome</keyword>
<keyword evidence="1" id="KW-0175">Coiled coil</keyword>
<gene>
    <name evidence="2" type="ORF">BSL78_17984</name>
</gene>
<accession>A0A2G8KAW0</accession>
<reference evidence="2 3" key="1">
    <citation type="journal article" date="2017" name="PLoS Biol.">
        <title>The sea cucumber genome provides insights into morphological evolution and visceral regeneration.</title>
        <authorList>
            <person name="Zhang X."/>
            <person name="Sun L."/>
            <person name="Yuan J."/>
            <person name="Sun Y."/>
            <person name="Gao Y."/>
            <person name="Zhang L."/>
            <person name="Li S."/>
            <person name="Dai H."/>
            <person name="Hamel J.F."/>
            <person name="Liu C."/>
            <person name="Yu Y."/>
            <person name="Liu S."/>
            <person name="Lin W."/>
            <person name="Guo K."/>
            <person name="Jin S."/>
            <person name="Xu P."/>
            <person name="Storey K.B."/>
            <person name="Huan P."/>
            <person name="Zhang T."/>
            <person name="Zhou Y."/>
            <person name="Zhang J."/>
            <person name="Lin C."/>
            <person name="Li X."/>
            <person name="Xing L."/>
            <person name="Huo D."/>
            <person name="Sun M."/>
            <person name="Wang L."/>
            <person name="Mercier A."/>
            <person name="Li F."/>
            <person name="Yang H."/>
            <person name="Xiang J."/>
        </authorList>
    </citation>
    <scope>NUCLEOTIDE SEQUENCE [LARGE SCALE GENOMIC DNA]</scope>
    <source>
        <strain evidence="2">Shaxun</strain>
        <tissue evidence="2">Muscle</tissue>
    </source>
</reference>
<feature type="coiled-coil region" evidence="1">
    <location>
        <begin position="37"/>
        <end position="88"/>
    </location>
</feature>
<organism evidence="2 3">
    <name type="scientific">Stichopus japonicus</name>
    <name type="common">Sea cucumber</name>
    <dbReference type="NCBI Taxonomy" id="307972"/>
    <lineage>
        <taxon>Eukaryota</taxon>
        <taxon>Metazoa</taxon>
        <taxon>Echinodermata</taxon>
        <taxon>Eleutherozoa</taxon>
        <taxon>Echinozoa</taxon>
        <taxon>Holothuroidea</taxon>
        <taxon>Aspidochirotacea</taxon>
        <taxon>Aspidochirotida</taxon>
        <taxon>Stichopodidae</taxon>
        <taxon>Apostichopus</taxon>
    </lineage>
</organism>
<comment type="caution">
    <text evidence="2">The sequence shown here is derived from an EMBL/GenBank/DDBJ whole genome shotgun (WGS) entry which is preliminary data.</text>
</comment>
<evidence type="ECO:0000313" key="3">
    <source>
        <dbReference type="Proteomes" id="UP000230750"/>
    </source>
</evidence>
<dbReference type="AlphaFoldDB" id="A0A2G8KAW0"/>
<evidence type="ECO:0000256" key="1">
    <source>
        <dbReference type="SAM" id="Coils"/>
    </source>
</evidence>
<dbReference type="EMBL" id="MRZV01000731">
    <property type="protein sequence ID" value="PIK45144.1"/>
    <property type="molecule type" value="Genomic_DNA"/>
</dbReference>